<feature type="transmembrane region" description="Helical" evidence="8">
    <location>
        <begin position="774"/>
        <end position="793"/>
    </location>
</feature>
<dbReference type="EMBL" id="CP139558">
    <property type="protein sequence ID" value="WPU93726.1"/>
    <property type="molecule type" value="Genomic_DNA"/>
</dbReference>
<evidence type="ECO:0000256" key="5">
    <source>
        <dbReference type="ARBA" id="ARBA00023125"/>
    </source>
</evidence>
<keyword evidence="6" id="KW-0804">Transcription</keyword>
<dbReference type="Pfam" id="PF07495">
    <property type="entry name" value="Y_Y_Y"/>
    <property type="match status" value="1"/>
</dbReference>
<reference evidence="12 13" key="1">
    <citation type="submission" date="2023-11" db="EMBL/GenBank/DDBJ databases">
        <title>Analysis of the Genomes of Mucilaginibacter gossypii cycad 4 and M. sabulilitoris SNA2: microbes with the potential for plant growth promotion.</title>
        <authorList>
            <person name="Hirsch A.M."/>
            <person name="Humm E."/>
            <person name="Rubbi M."/>
            <person name="Del Vecchio G."/>
            <person name="Ha S.M."/>
            <person name="Pellegrini M."/>
            <person name="Gunsalus R.P."/>
        </authorList>
    </citation>
    <scope>NUCLEOTIDE SEQUENCE [LARGE SCALE GENOMIC DNA]</scope>
    <source>
        <strain evidence="12 13">SNA2</strain>
    </source>
</reference>
<evidence type="ECO:0000256" key="2">
    <source>
        <dbReference type="ARBA" id="ARBA00012438"/>
    </source>
</evidence>
<proteinExistence type="predicted"/>
<dbReference type="Gene3D" id="1.10.287.130">
    <property type="match status" value="1"/>
</dbReference>
<evidence type="ECO:0000256" key="8">
    <source>
        <dbReference type="SAM" id="Phobius"/>
    </source>
</evidence>
<evidence type="ECO:0000256" key="6">
    <source>
        <dbReference type="ARBA" id="ARBA00023163"/>
    </source>
</evidence>
<dbReference type="Gene3D" id="2.60.40.10">
    <property type="entry name" value="Immunoglobulins"/>
    <property type="match status" value="1"/>
</dbReference>
<dbReference type="SUPFAM" id="SSF47384">
    <property type="entry name" value="Homodimeric domain of signal transducing histidine kinase"/>
    <property type="match status" value="1"/>
</dbReference>
<dbReference type="Pfam" id="PF02518">
    <property type="entry name" value="HATPase_c"/>
    <property type="match status" value="1"/>
</dbReference>
<dbReference type="SUPFAM" id="SSF63829">
    <property type="entry name" value="Calcium-dependent phosphotriesterase"/>
    <property type="match status" value="2"/>
</dbReference>
<dbReference type="SUPFAM" id="SSF46689">
    <property type="entry name" value="Homeodomain-like"/>
    <property type="match status" value="1"/>
</dbReference>
<dbReference type="CDD" id="cd00082">
    <property type="entry name" value="HisKA"/>
    <property type="match status" value="1"/>
</dbReference>
<organism evidence="12 13">
    <name type="scientific">Mucilaginibacter sabulilitoris</name>
    <dbReference type="NCBI Taxonomy" id="1173583"/>
    <lineage>
        <taxon>Bacteria</taxon>
        <taxon>Pseudomonadati</taxon>
        <taxon>Bacteroidota</taxon>
        <taxon>Sphingobacteriia</taxon>
        <taxon>Sphingobacteriales</taxon>
        <taxon>Sphingobacteriaceae</taxon>
        <taxon>Mucilaginibacter</taxon>
    </lineage>
</organism>
<evidence type="ECO:0000256" key="1">
    <source>
        <dbReference type="ARBA" id="ARBA00000085"/>
    </source>
</evidence>
<dbReference type="Pfam" id="PF00072">
    <property type="entry name" value="Response_reg"/>
    <property type="match status" value="1"/>
</dbReference>
<dbReference type="InterPro" id="IPR036890">
    <property type="entry name" value="HATPase_C_sf"/>
</dbReference>
<dbReference type="Pfam" id="PF07494">
    <property type="entry name" value="Reg_prop"/>
    <property type="match status" value="3"/>
</dbReference>
<dbReference type="InterPro" id="IPR018062">
    <property type="entry name" value="HTH_AraC-typ_CS"/>
</dbReference>
<dbReference type="PROSITE" id="PS00041">
    <property type="entry name" value="HTH_ARAC_FAMILY_1"/>
    <property type="match status" value="1"/>
</dbReference>
<keyword evidence="4" id="KW-0805">Transcription regulation</keyword>
<keyword evidence="5" id="KW-0238">DNA-binding</keyword>
<protein>
    <recommendedName>
        <fullName evidence="2">histidine kinase</fullName>
        <ecNumber evidence="2">2.7.13.3</ecNumber>
    </recommendedName>
</protein>
<feature type="domain" description="Histidine kinase" evidence="10">
    <location>
        <begin position="828"/>
        <end position="1041"/>
    </location>
</feature>
<feature type="modified residue" description="4-aspartylphosphate" evidence="7">
    <location>
        <position position="1138"/>
    </location>
</feature>
<dbReference type="PRINTS" id="PR00344">
    <property type="entry name" value="BCTRLSENSOR"/>
</dbReference>
<keyword evidence="13" id="KW-1185">Reference proteome</keyword>
<dbReference type="InterPro" id="IPR011006">
    <property type="entry name" value="CheY-like_superfamily"/>
</dbReference>
<dbReference type="InterPro" id="IPR005467">
    <property type="entry name" value="His_kinase_dom"/>
</dbReference>
<dbReference type="PROSITE" id="PS50110">
    <property type="entry name" value="RESPONSE_REGULATORY"/>
    <property type="match status" value="1"/>
</dbReference>
<dbReference type="SMART" id="SM00448">
    <property type="entry name" value="REC"/>
    <property type="match status" value="1"/>
</dbReference>
<keyword evidence="8" id="KW-0812">Transmembrane</keyword>
<dbReference type="SUPFAM" id="SSF55874">
    <property type="entry name" value="ATPase domain of HSP90 chaperone/DNA topoisomerase II/histidine kinase"/>
    <property type="match status" value="1"/>
</dbReference>
<dbReference type="InterPro" id="IPR001789">
    <property type="entry name" value="Sig_transdc_resp-reg_receiver"/>
</dbReference>
<dbReference type="CDD" id="cd00075">
    <property type="entry name" value="HATPase"/>
    <property type="match status" value="1"/>
</dbReference>
<dbReference type="PROSITE" id="PS50109">
    <property type="entry name" value="HIS_KIN"/>
    <property type="match status" value="1"/>
</dbReference>
<comment type="catalytic activity">
    <reaction evidence="1">
        <text>ATP + protein L-histidine = ADP + protein N-phospho-L-histidine.</text>
        <dbReference type="EC" id="2.7.13.3"/>
    </reaction>
</comment>
<keyword evidence="8" id="KW-1133">Transmembrane helix</keyword>
<dbReference type="Gene3D" id="3.30.565.10">
    <property type="entry name" value="Histidine kinase-like ATPase, C-terminal domain"/>
    <property type="match status" value="1"/>
</dbReference>
<dbReference type="Proteomes" id="UP001324380">
    <property type="component" value="Chromosome"/>
</dbReference>
<evidence type="ECO:0000256" key="4">
    <source>
        <dbReference type="ARBA" id="ARBA00023015"/>
    </source>
</evidence>
<dbReference type="PANTHER" id="PTHR43547">
    <property type="entry name" value="TWO-COMPONENT HISTIDINE KINASE"/>
    <property type="match status" value="1"/>
</dbReference>
<dbReference type="Gene3D" id="1.10.10.60">
    <property type="entry name" value="Homeodomain-like"/>
    <property type="match status" value="1"/>
</dbReference>
<evidence type="ECO:0000313" key="13">
    <source>
        <dbReference type="Proteomes" id="UP001324380"/>
    </source>
</evidence>
<dbReference type="InterPro" id="IPR015943">
    <property type="entry name" value="WD40/YVTN_repeat-like_dom_sf"/>
</dbReference>
<evidence type="ECO:0000256" key="7">
    <source>
        <dbReference type="PROSITE-ProRule" id="PRU00169"/>
    </source>
</evidence>
<dbReference type="Pfam" id="PF00512">
    <property type="entry name" value="HisKA"/>
    <property type="match status" value="1"/>
</dbReference>
<dbReference type="SMART" id="SM00342">
    <property type="entry name" value="HTH_ARAC"/>
    <property type="match status" value="1"/>
</dbReference>
<dbReference type="PANTHER" id="PTHR43547:SF2">
    <property type="entry name" value="HYBRID SIGNAL TRANSDUCTION HISTIDINE KINASE C"/>
    <property type="match status" value="1"/>
</dbReference>
<gene>
    <name evidence="12" type="ORF">SNE25_30880</name>
</gene>
<feature type="domain" description="Response regulatory" evidence="11">
    <location>
        <begin position="1090"/>
        <end position="1205"/>
    </location>
</feature>
<dbReference type="InterPro" id="IPR013783">
    <property type="entry name" value="Ig-like_fold"/>
</dbReference>
<dbReference type="Gene3D" id="2.130.10.10">
    <property type="entry name" value="YVTN repeat-like/Quinoprotein amine dehydrogenase"/>
    <property type="match status" value="2"/>
</dbReference>
<sequence length="1355" mass="154591">MRKRRCLFIIICLSVFFTTSLYAGEIPIKYLGIEQGLSNNAVTCITQDQYGFMWMGTYDGLNRYDGYQFKTFRNIWGNSSSLVHNHIKTVTAVGNRIYVGTQKGLMFFDYADSHFHNLYCSKDQHSSLQKVKFNVIQVTTDNTGNTYAISETLGLMKFHQADTIGKQIEYRINNKSYNIRAITVDKLNRVWLAIDDIGLGLYDPLKNRVDIVSTIGAASGSLICDNNNNIWAATGAGLYTYHPDTKEVSRFDDARHKLTSNNIFDLTLTRDGNIWISTNGGGINIWNNRLKKLSYITPAENQNSLRSGAVSTVYEDNENRKWIATLRGGVNIIDSRNTPFHLFTHDAFNKNSVINNFILSFCEDEEHNIWIGTDGGGLSYWDTKTNSYSGYVHQPGTGAISSNFVVSILKDFTNKIWVATFSGGIDAFNKATNSFKHYTCYNSATKAGEKNFWKLFEDSHHRIWAGSTWGGALYLYNRAEDKFELFDNRLVNIHTFYEDHEGTLWAGNYVQLIKVDTVQKKHKYYFIGQAIRSITEETGHNLWIGTEGGGLLLYNTTNNTFKRYTETSGLPSNSILSVLVDQKHNLWCSTYNGLSNFNIKTGRFTNYFASDGLQSNQFNYNAALKLSSGDMLFGGIKGFNLFNPDSIALFVHQPRLQLTDFKINNISFENNGNYSNNQSLYALQQITIPFSEATIAVNYTALEYSFPEKVSYAYYLEGWDHNWNYVGKLKSAYYTRLNEGKYVLKIKSTNTEGSWNSKPLVIYITVLPPWYRTWGAYLLYASAIGAVIYWFWLYRIRQTKLKYEVQIANLEVEKEKEANEKKLSFFTNVSHEFRTPLTLIINPIKDLLNQNKGANEELNIVYRNARRLLGLVDHLLLFRKTESENTTLKICRVNFTHLCREVYTCFTHQAKIKKINYIFESADPQIEVYADREKIEIALFNLISNALKFTPEGGSIHIVIKENYSSVYFEIADSGIGITADVGEKLFDKFYQVKDANSLKTGFGIGLYLVKTYIENHQGTINYRSTSGEGTTFTLCLPKGKTHLNSYTINEAVDESASFIDELVDLDSTVNTPQEQLPNNLELMISDHQTILIIDDNTEIRNYIKKIFTAEYTVFEASNGEMGLEMIRKYLPDVIISDIVMPGLSGLELCKIIKQDTALSHIPIILLTGESTPDIRLKGIEEGAVDFLSKPFDKELLVARVKGIIKNKSELQNYFFSEVTLKGNSRNISEENKAFLYKCIEIIENSLMDPELDVNAIADKINMSYSNLYKRIKSITGQSINGFIRFVRLRKAAEIMINTNCNVNEAALRVGFNDIKYFREHFNKQFGLNPSEFIKRHRIAFQKSYGHSKTKEKSH</sequence>
<dbReference type="InterPro" id="IPR009057">
    <property type="entry name" value="Homeodomain-like_sf"/>
</dbReference>
<dbReference type="InterPro" id="IPR011110">
    <property type="entry name" value="Reg_prop"/>
</dbReference>
<dbReference type="SMART" id="SM00388">
    <property type="entry name" value="HisKA"/>
    <property type="match status" value="1"/>
</dbReference>
<evidence type="ECO:0000259" key="10">
    <source>
        <dbReference type="PROSITE" id="PS50109"/>
    </source>
</evidence>
<dbReference type="InterPro" id="IPR003594">
    <property type="entry name" value="HATPase_dom"/>
</dbReference>
<dbReference type="EC" id="2.7.13.3" evidence="2"/>
<dbReference type="PROSITE" id="PS01124">
    <property type="entry name" value="HTH_ARAC_FAMILY_2"/>
    <property type="match status" value="1"/>
</dbReference>
<dbReference type="Gene3D" id="3.40.50.2300">
    <property type="match status" value="1"/>
</dbReference>
<dbReference type="InterPro" id="IPR011123">
    <property type="entry name" value="Y_Y_Y"/>
</dbReference>
<dbReference type="RefSeq" id="WP_321562860.1">
    <property type="nucleotide sequence ID" value="NZ_CP139558.1"/>
</dbReference>
<evidence type="ECO:0000256" key="3">
    <source>
        <dbReference type="ARBA" id="ARBA00022553"/>
    </source>
</evidence>
<dbReference type="SMART" id="SM00387">
    <property type="entry name" value="HATPase_c"/>
    <property type="match status" value="1"/>
</dbReference>
<dbReference type="InterPro" id="IPR004358">
    <property type="entry name" value="Sig_transdc_His_kin-like_C"/>
</dbReference>
<feature type="domain" description="HTH araC/xylS-type" evidence="9">
    <location>
        <begin position="1237"/>
        <end position="1336"/>
    </location>
</feature>
<evidence type="ECO:0000259" key="11">
    <source>
        <dbReference type="PROSITE" id="PS50110"/>
    </source>
</evidence>
<dbReference type="InterPro" id="IPR018060">
    <property type="entry name" value="HTH_AraC"/>
</dbReference>
<dbReference type="SUPFAM" id="SSF52172">
    <property type="entry name" value="CheY-like"/>
    <property type="match status" value="1"/>
</dbReference>
<keyword evidence="3 7" id="KW-0597">Phosphoprotein</keyword>
<dbReference type="Pfam" id="PF12833">
    <property type="entry name" value="HTH_18"/>
    <property type="match status" value="1"/>
</dbReference>
<keyword evidence="8" id="KW-0472">Membrane</keyword>
<dbReference type="InterPro" id="IPR036097">
    <property type="entry name" value="HisK_dim/P_sf"/>
</dbReference>
<evidence type="ECO:0000259" key="9">
    <source>
        <dbReference type="PROSITE" id="PS01124"/>
    </source>
</evidence>
<dbReference type="InterPro" id="IPR003661">
    <property type="entry name" value="HisK_dim/P_dom"/>
</dbReference>
<name>A0ABZ0TLW1_9SPHI</name>
<evidence type="ECO:0000313" key="12">
    <source>
        <dbReference type="EMBL" id="WPU93726.1"/>
    </source>
</evidence>
<accession>A0ABZ0TLW1</accession>